<gene>
    <name evidence="1" type="ORF">rsdtw13_01170</name>
</gene>
<protein>
    <submittedName>
        <fullName evidence="1">Uncharacterized protein</fullName>
    </submittedName>
</protein>
<dbReference type="EMBL" id="BROD01000001">
    <property type="protein sequence ID" value="GKX64859.1"/>
    <property type="molecule type" value="Genomic_DNA"/>
</dbReference>
<reference evidence="1" key="1">
    <citation type="journal article" date="2025" name="Int. J. Syst. Evol. Microbiol.">
        <title>Inconstantimicrobium mannanitabidum sp. nov., a novel member of the family Clostridiaceae isolated from anoxic soil under the treatment of reductive soil disinfestation.</title>
        <authorList>
            <person name="Ueki A."/>
            <person name="Tonouchi A."/>
            <person name="Honma S."/>
            <person name="Kaku N."/>
            <person name="Ueki K."/>
        </authorList>
    </citation>
    <scope>NUCLEOTIDE SEQUENCE</scope>
    <source>
        <strain evidence="1">TW13</strain>
    </source>
</reference>
<sequence length="314" mass="36413">MIKVYSVGAGLGDCFFIEIANEKMSNVIMVDGRKGILGGVDTHQLILNYIDRYKKIDYLIVTHIDFDHIQGVIETMKEKKDKFEDTIVIYNHVTKSIVNFSQARDFEKMILDNAVIHSGRKDYTLYSNSLVHILSNQKRQKFDVSIKQRNYAYLTLLHPDKAGIRDVYRDYLNKTIDGKPDSELVNKNSIAFLLEYENKTLLFTGDGYFNQLEIKLNHLKKFNDKKIDLIKIPHHGSTHNNIGIVSYAKKHSCETFIVTGEKAWTQKRHPSEKLLKSFVAEFGKKLKIYTYVDISEYEDVIHYPISCRADEVKF</sequence>
<organism evidence="1 2">
    <name type="scientific">Inconstantimicrobium mannanitabidum</name>
    <dbReference type="NCBI Taxonomy" id="1604901"/>
    <lineage>
        <taxon>Bacteria</taxon>
        <taxon>Bacillati</taxon>
        <taxon>Bacillota</taxon>
        <taxon>Clostridia</taxon>
        <taxon>Eubacteriales</taxon>
        <taxon>Clostridiaceae</taxon>
        <taxon>Inconstantimicrobium</taxon>
    </lineage>
</organism>
<comment type="caution">
    <text evidence="1">The sequence shown here is derived from an EMBL/GenBank/DDBJ whole genome shotgun (WGS) entry which is preliminary data.</text>
</comment>
<name>A0ACB5R6K8_9CLOT</name>
<evidence type="ECO:0000313" key="2">
    <source>
        <dbReference type="Proteomes" id="UP001058074"/>
    </source>
</evidence>
<proteinExistence type="predicted"/>
<evidence type="ECO:0000313" key="1">
    <source>
        <dbReference type="EMBL" id="GKX64859.1"/>
    </source>
</evidence>
<accession>A0ACB5R6K8</accession>
<dbReference type="Proteomes" id="UP001058074">
    <property type="component" value="Unassembled WGS sequence"/>
</dbReference>
<keyword evidence="2" id="KW-1185">Reference proteome</keyword>